<gene>
    <name evidence="3" type="ORF">DXN05_20555</name>
</gene>
<accession>A0A3E1NEA3</accession>
<dbReference type="Proteomes" id="UP000261284">
    <property type="component" value="Unassembled WGS sequence"/>
</dbReference>
<dbReference type="InterPro" id="IPR007213">
    <property type="entry name" value="Ppm1/Ppm2/Tcmp"/>
</dbReference>
<sequence>MRSSIRDYSTISPSATGLLLAKGLTHIPYAREAAELIWGKLGYEQMAQKAATPIFLKRLVHFENRYWTVDQLLMESGIKNIFEIGAGYSFRGLAMTEDPSVFYIDSDLPEIIYSKRRIVDEIKATRDLSRDNLVVAAINALDANAMLQQLALLPEGPVVILNEGLLVYLNELEKRKLCVIVHNALMERGGYWITGDIYIKKKGGAPEPDDATAQFLAAHKVEEKKFDSFEAAEVFFNECGFSIAKRLSAAPEKLSSLHLLHTHAYPTQEEGAPQKIRETWMLKCK</sequence>
<dbReference type="SUPFAM" id="SSF53335">
    <property type="entry name" value="S-adenosyl-L-methionine-dependent methyltransferases"/>
    <property type="match status" value="1"/>
</dbReference>
<dbReference type="Pfam" id="PF04072">
    <property type="entry name" value="LCM"/>
    <property type="match status" value="1"/>
</dbReference>
<proteinExistence type="predicted"/>
<dbReference type="EMBL" id="QTJU01000010">
    <property type="protein sequence ID" value="RFM26303.1"/>
    <property type="molecule type" value="Genomic_DNA"/>
</dbReference>
<dbReference type="Gene3D" id="3.40.50.150">
    <property type="entry name" value="Vaccinia Virus protein VP39"/>
    <property type="match status" value="1"/>
</dbReference>
<dbReference type="AlphaFoldDB" id="A0A3E1NEA3"/>
<dbReference type="InterPro" id="IPR029063">
    <property type="entry name" value="SAM-dependent_MTases_sf"/>
</dbReference>
<comment type="caution">
    <text evidence="3">The sequence shown here is derived from an EMBL/GenBank/DDBJ whole genome shotgun (WGS) entry which is preliminary data.</text>
</comment>
<evidence type="ECO:0000256" key="2">
    <source>
        <dbReference type="ARBA" id="ARBA00022679"/>
    </source>
</evidence>
<evidence type="ECO:0008006" key="5">
    <source>
        <dbReference type="Google" id="ProtNLM"/>
    </source>
</evidence>
<keyword evidence="4" id="KW-1185">Reference proteome</keyword>
<keyword evidence="2" id="KW-0808">Transferase</keyword>
<organism evidence="3 4">
    <name type="scientific">Deminuibacter soli</name>
    <dbReference type="NCBI Taxonomy" id="2291815"/>
    <lineage>
        <taxon>Bacteria</taxon>
        <taxon>Pseudomonadati</taxon>
        <taxon>Bacteroidota</taxon>
        <taxon>Chitinophagia</taxon>
        <taxon>Chitinophagales</taxon>
        <taxon>Chitinophagaceae</taxon>
        <taxon>Deminuibacter</taxon>
    </lineage>
</organism>
<dbReference type="OrthoDB" id="1442552at2"/>
<evidence type="ECO:0000313" key="3">
    <source>
        <dbReference type="EMBL" id="RFM26303.1"/>
    </source>
</evidence>
<protein>
    <recommendedName>
        <fullName evidence="5">Class I SAM-dependent methyltransferase</fullName>
    </recommendedName>
</protein>
<reference evidence="3 4" key="1">
    <citation type="submission" date="2018-08" db="EMBL/GenBank/DDBJ databases">
        <title>Chitinophagaceae sp. K23C18032701, a novel bacterium isolated from forest soil.</title>
        <authorList>
            <person name="Wang C."/>
        </authorList>
    </citation>
    <scope>NUCLEOTIDE SEQUENCE [LARGE SCALE GENOMIC DNA]</scope>
    <source>
        <strain evidence="3 4">K23C18032701</strain>
    </source>
</reference>
<keyword evidence="1" id="KW-0489">Methyltransferase</keyword>
<dbReference type="RefSeq" id="WP_116849175.1">
    <property type="nucleotide sequence ID" value="NZ_QTJU01000010.1"/>
</dbReference>
<evidence type="ECO:0000256" key="1">
    <source>
        <dbReference type="ARBA" id="ARBA00022603"/>
    </source>
</evidence>
<dbReference type="GO" id="GO:0008168">
    <property type="term" value="F:methyltransferase activity"/>
    <property type="evidence" value="ECO:0007669"/>
    <property type="project" value="UniProtKB-KW"/>
</dbReference>
<evidence type="ECO:0000313" key="4">
    <source>
        <dbReference type="Proteomes" id="UP000261284"/>
    </source>
</evidence>
<name>A0A3E1NEA3_9BACT</name>
<dbReference type="GO" id="GO:0032259">
    <property type="term" value="P:methylation"/>
    <property type="evidence" value="ECO:0007669"/>
    <property type="project" value="UniProtKB-KW"/>
</dbReference>